<keyword evidence="15" id="KW-1185">Reference proteome</keyword>
<reference evidence="14" key="2">
    <citation type="submission" date="2015-02" db="UniProtKB">
        <authorList>
            <consortium name="EnsemblMetazoa"/>
        </authorList>
    </citation>
    <scope>IDENTIFICATION</scope>
</reference>
<feature type="domain" description="Rhodanese" evidence="13">
    <location>
        <begin position="649"/>
        <end position="754"/>
    </location>
</feature>
<dbReference type="InterPro" id="IPR036873">
    <property type="entry name" value="Rhodanese-like_dom_sf"/>
</dbReference>
<keyword evidence="7" id="KW-0862">Zinc</keyword>
<keyword evidence="6" id="KW-0547">Nucleotide-binding</keyword>
<dbReference type="GO" id="GO:0006777">
    <property type="term" value="P:Mo-molybdopterin cofactor biosynthetic process"/>
    <property type="evidence" value="ECO:0007669"/>
    <property type="project" value="UniProtKB-KW"/>
</dbReference>
<evidence type="ECO:0000256" key="8">
    <source>
        <dbReference type="ARBA" id="ARBA00022840"/>
    </source>
</evidence>
<dbReference type="CDD" id="cd00757">
    <property type="entry name" value="ThiF_MoeB_HesA_family"/>
    <property type="match status" value="1"/>
</dbReference>
<keyword evidence="4" id="KW-0819">tRNA processing</keyword>
<evidence type="ECO:0000313" key="15">
    <source>
        <dbReference type="Proteomes" id="UP000014500"/>
    </source>
</evidence>
<keyword evidence="10" id="KW-0511">Multifunctional enzyme</keyword>
<evidence type="ECO:0000256" key="10">
    <source>
        <dbReference type="ARBA" id="ARBA00023268"/>
    </source>
</evidence>
<evidence type="ECO:0000256" key="9">
    <source>
        <dbReference type="ARBA" id="ARBA00023150"/>
    </source>
</evidence>
<keyword evidence="8" id="KW-0067">ATP-binding</keyword>
<dbReference type="GO" id="GO:0005524">
    <property type="term" value="F:ATP binding"/>
    <property type="evidence" value="ECO:0007669"/>
    <property type="project" value="UniProtKB-KW"/>
</dbReference>
<evidence type="ECO:0000256" key="2">
    <source>
        <dbReference type="ARBA" id="ARBA00022490"/>
    </source>
</evidence>
<dbReference type="PANTHER" id="PTHR31840:SF1">
    <property type="entry name" value="COILED-COIL DOMAIN-CONTAINING PROTEIN 97"/>
    <property type="match status" value="1"/>
</dbReference>
<dbReference type="SUPFAM" id="SSF57850">
    <property type="entry name" value="RING/U-box"/>
    <property type="match status" value="1"/>
</dbReference>
<dbReference type="InterPro" id="IPR018613">
    <property type="entry name" value="Ccdc97-like"/>
</dbReference>
<evidence type="ECO:0000256" key="12">
    <source>
        <dbReference type="SAM" id="MobiDB-lite"/>
    </source>
</evidence>
<keyword evidence="9" id="KW-0501">Molybdenum cofactor biosynthesis</keyword>
<dbReference type="InterPro" id="IPR001763">
    <property type="entry name" value="Rhodanese-like_dom"/>
</dbReference>
<dbReference type="eggNOG" id="KOG3044">
    <property type="taxonomic scope" value="Eukaryota"/>
</dbReference>
<evidence type="ECO:0000256" key="4">
    <source>
        <dbReference type="ARBA" id="ARBA00022694"/>
    </source>
</evidence>
<dbReference type="GO" id="GO:0008033">
    <property type="term" value="P:tRNA processing"/>
    <property type="evidence" value="ECO:0007669"/>
    <property type="project" value="UniProtKB-KW"/>
</dbReference>
<dbReference type="Gene3D" id="3.30.40.10">
    <property type="entry name" value="Zinc/RING finger domain, C3HC4 (zinc finger)"/>
    <property type="match status" value="1"/>
</dbReference>
<keyword evidence="2" id="KW-0963">Cytoplasm</keyword>
<comment type="subcellular location">
    <subcellularLocation>
        <location evidence="1">Cytoplasm</location>
        <location evidence="1">Cytosol</location>
    </subcellularLocation>
</comment>
<feature type="compositionally biased region" description="Acidic residues" evidence="12">
    <location>
        <begin position="169"/>
        <end position="183"/>
    </location>
</feature>
<dbReference type="GO" id="GO:0031145">
    <property type="term" value="P:anaphase-promoting complex-dependent catabolic process"/>
    <property type="evidence" value="ECO:0007669"/>
    <property type="project" value="InterPro"/>
</dbReference>
<protein>
    <recommendedName>
        <fullName evidence="11">Ubiquitin activating enzyme 4</fullName>
    </recommendedName>
</protein>
<dbReference type="PANTHER" id="PTHR31840">
    <property type="entry name" value="COILED-COIL DOMAIN-CONTAINING PROTEIN 97"/>
    <property type="match status" value="1"/>
</dbReference>
<evidence type="ECO:0000256" key="11">
    <source>
        <dbReference type="ARBA" id="ARBA00030971"/>
    </source>
</evidence>
<evidence type="ECO:0000256" key="1">
    <source>
        <dbReference type="ARBA" id="ARBA00004514"/>
    </source>
</evidence>
<evidence type="ECO:0000259" key="13">
    <source>
        <dbReference type="PROSITE" id="PS50206"/>
    </source>
</evidence>
<accession>T1IQK8</accession>
<dbReference type="Proteomes" id="UP000014500">
    <property type="component" value="Unassembled WGS sequence"/>
</dbReference>
<proteinExistence type="predicted"/>
<feature type="region of interest" description="Disordered" evidence="12">
    <location>
        <begin position="350"/>
        <end position="369"/>
    </location>
</feature>
<sequence length="756" mass="86364">MDEMFHRIADSNCHFKSQQKGEPDLTHKEKKQIASEVLEKSPSLFLFRFGKHLTKNDLAHFEQFRSNYEVDYYLKQLDSGLNADRHKITVKNRRYEALKQLIDKGEYFSDTEMKKRCPLLFEQMIGQYMTQQERESIEKIAQTDLRFSAILLEHIDRDSVNNRRKRQECEEDGMIEESDSDDEDDVNYFDAKPSSQVCDIEKQQLRDEFVSNMHHSFLRGEDQEFDYSVVDDNEEYDTCEDTYEDKYFDSEEPETSRCYSILQMADVISPRSEDHAADQNGFNNGQVKMDPLTPRASLEGLWQSESPDAWNGTRSQRRHYNNFNKSTAFDFLKGPSDEEKAEERKVIQEKMAEKQDQQDENGAEKEHKQKRHFVDRTWGGIATWRWIANDDSCGICRMPFDACCPDCKVPGDDCPLGQVKLKNAAVLIVGAGGLGCPLGIYLASAGVGKIGIVDYDIVEINNLHRQISHSESRIGSLKTQSLCQSLKEYLLNDACVLAEKPLVSGSALRFEGQLTVYNYNGGPCYRCLFPNPPPPEAVTNCSDGGVIGSVPGMIGCLQSLEVIKLIVGLEVSYNQKMFIFDGLTGTCKVIKLRPRQRTCVVCGDDPTITELIDYEQFCGAPAADKERTVKILSTHDRISCKDYKRYYAETEDHLLIDVRPKCENDICKLPGSINVPVVDMSNQERMCKVQNLIEDHLKISPRRPYPVFVVCRKGNDSQIAVDILKSHFQSHPIQFRDLIGGLYDFQKNVDNSFPIY</sequence>
<organism evidence="14 15">
    <name type="scientific">Strigamia maritima</name>
    <name type="common">European centipede</name>
    <name type="synonym">Geophilus maritimus</name>
    <dbReference type="NCBI Taxonomy" id="126957"/>
    <lineage>
        <taxon>Eukaryota</taxon>
        <taxon>Metazoa</taxon>
        <taxon>Ecdysozoa</taxon>
        <taxon>Arthropoda</taxon>
        <taxon>Myriapoda</taxon>
        <taxon>Chilopoda</taxon>
        <taxon>Pleurostigmophora</taxon>
        <taxon>Geophilomorpha</taxon>
        <taxon>Linotaeniidae</taxon>
        <taxon>Strigamia</taxon>
    </lineage>
</organism>
<dbReference type="GO" id="GO:0097602">
    <property type="term" value="F:cullin family protein binding"/>
    <property type="evidence" value="ECO:0007669"/>
    <property type="project" value="InterPro"/>
</dbReference>
<feature type="region of interest" description="Disordered" evidence="12">
    <location>
        <begin position="163"/>
        <end position="183"/>
    </location>
</feature>
<dbReference type="GO" id="GO:0061630">
    <property type="term" value="F:ubiquitin protein ligase activity"/>
    <property type="evidence" value="ECO:0007669"/>
    <property type="project" value="InterPro"/>
</dbReference>
<dbReference type="GO" id="GO:0005680">
    <property type="term" value="C:anaphase-promoting complex"/>
    <property type="evidence" value="ECO:0007669"/>
    <property type="project" value="InterPro"/>
</dbReference>
<name>T1IQK8_STRMM</name>
<keyword evidence="3" id="KW-0808">Transferase</keyword>
<evidence type="ECO:0000256" key="5">
    <source>
        <dbReference type="ARBA" id="ARBA00022723"/>
    </source>
</evidence>
<keyword evidence="5" id="KW-0479">Metal-binding</keyword>
<dbReference type="SMART" id="SM00450">
    <property type="entry name" value="RHOD"/>
    <property type="match status" value="1"/>
</dbReference>
<dbReference type="Pfam" id="PF00581">
    <property type="entry name" value="Rhodanese"/>
    <property type="match status" value="1"/>
</dbReference>
<evidence type="ECO:0000256" key="7">
    <source>
        <dbReference type="ARBA" id="ARBA00022833"/>
    </source>
</evidence>
<dbReference type="PROSITE" id="PS50206">
    <property type="entry name" value="RHODANESE_3"/>
    <property type="match status" value="1"/>
</dbReference>
<dbReference type="InterPro" id="IPR000594">
    <property type="entry name" value="ThiF_NAD_FAD-bd"/>
</dbReference>
<dbReference type="EMBL" id="JH431312">
    <property type="status" value="NOT_ANNOTATED_CDS"/>
    <property type="molecule type" value="Genomic_DNA"/>
</dbReference>
<evidence type="ECO:0000313" key="14">
    <source>
        <dbReference type="EnsemblMetazoa" id="SMAR003328-PA"/>
    </source>
</evidence>
<dbReference type="InterPro" id="IPR040233">
    <property type="entry name" value="CCD97-like_C"/>
</dbReference>
<dbReference type="HOGENOM" id="CLU_368563_0_0_1"/>
<dbReference type="InterPro" id="IPR013083">
    <property type="entry name" value="Znf_RING/FYVE/PHD"/>
</dbReference>
<dbReference type="GO" id="GO:0008270">
    <property type="term" value="F:zinc ion binding"/>
    <property type="evidence" value="ECO:0007669"/>
    <property type="project" value="InterPro"/>
</dbReference>
<dbReference type="Pfam" id="PF09747">
    <property type="entry name" value="CCD97-like_C"/>
    <property type="match status" value="1"/>
</dbReference>
<dbReference type="EnsemblMetazoa" id="SMAR003328-RA">
    <property type="protein sequence ID" value="SMAR003328-PA"/>
    <property type="gene ID" value="SMAR003328"/>
</dbReference>
<dbReference type="Gene3D" id="3.40.250.10">
    <property type="entry name" value="Rhodanese-like domain"/>
    <property type="match status" value="1"/>
</dbReference>
<reference evidence="15" key="1">
    <citation type="submission" date="2011-05" db="EMBL/GenBank/DDBJ databases">
        <authorList>
            <person name="Richards S.R."/>
            <person name="Qu J."/>
            <person name="Jiang H."/>
            <person name="Jhangiani S.N."/>
            <person name="Agravi P."/>
            <person name="Goodspeed R."/>
            <person name="Gross S."/>
            <person name="Mandapat C."/>
            <person name="Jackson L."/>
            <person name="Mathew T."/>
            <person name="Pu L."/>
            <person name="Thornton R."/>
            <person name="Saada N."/>
            <person name="Wilczek-Boney K.B."/>
            <person name="Lee S."/>
            <person name="Kovar C."/>
            <person name="Wu Y."/>
            <person name="Scherer S.E."/>
            <person name="Worley K.C."/>
            <person name="Muzny D.M."/>
            <person name="Gibbs R."/>
        </authorList>
    </citation>
    <scope>NUCLEOTIDE SEQUENCE</scope>
    <source>
        <strain evidence="15">Brora</strain>
    </source>
</reference>
<dbReference type="Pfam" id="PF00899">
    <property type="entry name" value="ThiF"/>
    <property type="match status" value="2"/>
</dbReference>
<dbReference type="AlphaFoldDB" id="T1IQK8"/>
<dbReference type="eggNOG" id="KOG2017">
    <property type="taxonomic scope" value="Eukaryota"/>
</dbReference>
<evidence type="ECO:0000256" key="3">
    <source>
        <dbReference type="ARBA" id="ARBA00022679"/>
    </source>
</evidence>
<dbReference type="STRING" id="126957.T1IQK8"/>
<dbReference type="InterPro" id="IPR035985">
    <property type="entry name" value="Ubiquitin-activating_enz"/>
</dbReference>
<dbReference type="SUPFAM" id="SSF69572">
    <property type="entry name" value="Activating enzymes of the ubiquitin-like proteins"/>
    <property type="match status" value="1"/>
</dbReference>
<dbReference type="GO" id="GO:0005829">
    <property type="term" value="C:cytosol"/>
    <property type="evidence" value="ECO:0007669"/>
    <property type="project" value="UniProtKB-SubCell"/>
</dbReference>
<dbReference type="FunFam" id="3.40.250.10:FF:000014">
    <property type="entry name" value="Adenylyltransferase and sulfurtransferase MOCS3"/>
    <property type="match status" value="1"/>
</dbReference>
<dbReference type="GO" id="GO:0008641">
    <property type="term" value="F:ubiquitin-like modifier activating enzyme activity"/>
    <property type="evidence" value="ECO:0007669"/>
    <property type="project" value="InterPro"/>
</dbReference>
<dbReference type="Gene3D" id="3.40.50.720">
    <property type="entry name" value="NAD(P)-binding Rossmann-like Domain"/>
    <property type="match status" value="2"/>
</dbReference>
<evidence type="ECO:0000256" key="6">
    <source>
        <dbReference type="ARBA" id="ARBA00022741"/>
    </source>
</evidence>